<organism evidence="2 3">
    <name type="scientific">Herbiconiux moechotypicola</name>
    <dbReference type="NCBI Taxonomy" id="637393"/>
    <lineage>
        <taxon>Bacteria</taxon>
        <taxon>Bacillati</taxon>
        <taxon>Actinomycetota</taxon>
        <taxon>Actinomycetes</taxon>
        <taxon>Micrococcales</taxon>
        <taxon>Microbacteriaceae</taxon>
        <taxon>Herbiconiux</taxon>
    </lineage>
</organism>
<comment type="caution">
    <text evidence="2">The sequence shown here is derived from an EMBL/GenBank/DDBJ whole genome shotgun (WGS) entry which is preliminary data.</text>
</comment>
<keyword evidence="1" id="KW-0472">Membrane</keyword>
<evidence type="ECO:0000256" key="1">
    <source>
        <dbReference type="SAM" id="Phobius"/>
    </source>
</evidence>
<name>A0ABN3DEU5_9MICO</name>
<proteinExistence type="predicted"/>
<keyword evidence="1" id="KW-0812">Transmembrane</keyword>
<feature type="transmembrane region" description="Helical" evidence="1">
    <location>
        <begin position="6"/>
        <end position="31"/>
    </location>
</feature>
<evidence type="ECO:0000313" key="3">
    <source>
        <dbReference type="Proteomes" id="UP001500929"/>
    </source>
</evidence>
<dbReference type="RefSeq" id="WP_259478708.1">
    <property type="nucleotide sequence ID" value="NZ_BAAAQY010000003.1"/>
</dbReference>
<feature type="transmembrane region" description="Helical" evidence="1">
    <location>
        <begin position="356"/>
        <end position="389"/>
    </location>
</feature>
<feature type="transmembrane region" description="Helical" evidence="1">
    <location>
        <begin position="192"/>
        <end position="213"/>
    </location>
</feature>
<dbReference type="EMBL" id="BAAAQY010000003">
    <property type="protein sequence ID" value="GAA2229053.1"/>
    <property type="molecule type" value="Genomic_DNA"/>
</dbReference>
<feature type="transmembrane region" description="Helical" evidence="1">
    <location>
        <begin position="271"/>
        <end position="289"/>
    </location>
</feature>
<dbReference type="Proteomes" id="UP001500929">
    <property type="component" value="Unassembled WGS sequence"/>
</dbReference>
<accession>A0ABN3DEU5</accession>
<keyword evidence="1" id="KW-1133">Transmembrane helix</keyword>
<feature type="transmembrane region" description="Helical" evidence="1">
    <location>
        <begin position="219"/>
        <end position="250"/>
    </location>
</feature>
<reference evidence="2 3" key="1">
    <citation type="journal article" date="2019" name="Int. J. Syst. Evol. Microbiol.">
        <title>The Global Catalogue of Microorganisms (GCM) 10K type strain sequencing project: providing services to taxonomists for standard genome sequencing and annotation.</title>
        <authorList>
            <consortium name="The Broad Institute Genomics Platform"/>
            <consortium name="The Broad Institute Genome Sequencing Center for Infectious Disease"/>
            <person name="Wu L."/>
            <person name="Ma J."/>
        </authorList>
    </citation>
    <scope>NUCLEOTIDE SEQUENCE [LARGE SCALE GENOMIC DNA]</scope>
    <source>
        <strain evidence="2 3">JCM 16117</strain>
    </source>
</reference>
<feature type="transmembrane region" description="Helical" evidence="1">
    <location>
        <begin position="309"/>
        <end position="331"/>
    </location>
</feature>
<feature type="transmembrane region" description="Helical" evidence="1">
    <location>
        <begin position="43"/>
        <end position="63"/>
    </location>
</feature>
<feature type="transmembrane region" description="Helical" evidence="1">
    <location>
        <begin position="141"/>
        <end position="162"/>
    </location>
</feature>
<keyword evidence="3" id="KW-1185">Reference proteome</keyword>
<protein>
    <recommendedName>
        <fullName evidence="4">FtsX-like permease family protein</fullName>
    </recommendedName>
</protein>
<evidence type="ECO:0008006" key="4">
    <source>
        <dbReference type="Google" id="ProtNLM"/>
    </source>
</evidence>
<feature type="transmembrane region" description="Helical" evidence="1">
    <location>
        <begin position="401"/>
        <end position="419"/>
    </location>
</feature>
<gene>
    <name evidence="2" type="ORF">GCM10009851_12010</name>
</gene>
<evidence type="ECO:0000313" key="2">
    <source>
        <dbReference type="EMBL" id="GAA2229053.1"/>
    </source>
</evidence>
<feature type="transmembrane region" description="Helical" evidence="1">
    <location>
        <begin position="110"/>
        <end position="129"/>
    </location>
</feature>
<sequence>MTDLRSALGLWVATAVVVMVAAAAFVVPASLVETGARLQGVRALAVFSLAGTTTAFTVAAASLVVSRAASDLVRVRRAEVGRWLVVGVLPAAIPRIVGAQLALVSTGASIVGAALGAVVAPPLIAWALATASGLSGVRPTIGPWAIGAAAALTVVIATGAGLRAARAVASSPPLQLLSETTPSRARRRWPRVVGVLVILAVVAQMVITLPSAVDAGAQQLLLIGPLTVVCVALGGIPILRAVVSVTAAILPRWSVTTFELSRDALMRASERLGAASPFVVAIGLPVAFLDGVALSASLAGDGVGPSAGWPSATLILAGPVALAMAAGFAAVHARRPSREADLVVLTALGASPRMRLAVVVAESMTIVLAAAVIAALATLTAHAAALISLGAVAHPPTTLDATPWLVLTGIACAVALLASPHERTSPWRH</sequence>